<name>A0A0A9DB78_ARUDO</name>
<evidence type="ECO:0000313" key="2">
    <source>
        <dbReference type="EMBL" id="JAD85046.1"/>
    </source>
</evidence>
<evidence type="ECO:0000256" key="1">
    <source>
        <dbReference type="SAM" id="MobiDB-lite"/>
    </source>
</evidence>
<proteinExistence type="predicted"/>
<sequence length="46" mass="5153">MFAAHCKGQRSNLKHKTKQTSNKMALFDSATNICNSQQKSKKAGQR</sequence>
<dbReference type="EMBL" id="GBRH01212849">
    <property type="protein sequence ID" value="JAD85046.1"/>
    <property type="molecule type" value="Transcribed_RNA"/>
</dbReference>
<dbReference type="AlphaFoldDB" id="A0A0A9DB78"/>
<organism evidence="2">
    <name type="scientific">Arundo donax</name>
    <name type="common">Giant reed</name>
    <name type="synonym">Donax arundinaceus</name>
    <dbReference type="NCBI Taxonomy" id="35708"/>
    <lineage>
        <taxon>Eukaryota</taxon>
        <taxon>Viridiplantae</taxon>
        <taxon>Streptophyta</taxon>
        <taxon>Embryophyta</taxon>
        <taxon>Tracheophyta</taxon>
        <taxon>Spermatophyta</taxon>
        <taxon>Magnoliopsida</taxon>
        <taxon>Liliopsida</taxon>
        <taxon>Poales</taxon>
        <taxon>Poaceae</taxon>
        <taxon>PACMAD clade</taxon>
        <taxon>Arundinoideae</taxon>
        <taxon>Arundineae</taxon>
        <taxon>Arundo</taxon>
    </lineage>
</organism>
<protein>
    <submittedName>
        <fullName evidence="2">Uncharacterized protein</fullName>
    </submittedName>
</protein>
<reference evidence="2" key="2">
    <citation type="journal article" date="2015" name="Data Brief">
        <title>Shoot transcriptome of the giant reed, Arundo donax.</title>
        <authorList>
            <person name="Barrero R.A."/>
            <person name="Guerrero F.D."/>
            <person name="Moolhuijzen P."/>
            <person name="Goolsby J.A."/>
            <person name="Tidwell J."/>
            <person name="Bellgard S.E."/>
            <person name="Bellgard M.I."/>
        </authorList>
    </citation>
    <scope>NUCLEOTIDE SEQUENCE</scope>
    <source>
        <tissue evidence="2">Shoot tissue taken approximately 20 cm above the soil surface</tissue>
    </source>
</reference>
<accession>A0A0A9DB78</accession>
<feature type="region of interest" description="Disordered" evidence="1">
    <location>
        <begin position="1"/>
        <end position="20"/>
    </location>
</feature>
<reference evidence="2" key="1">
    <citation type="submission" date="2014-09" db="EMBL/GenBank/DDBJ databases">
        <authorList>
            <person name="Magalhaes I.L.F."/>
            <person name="Oliveira U."/>
            <person name="Santos F.R."/>
            <person name="Vidigal T.H.D.A."/>
            <person name="Brescovit A.D."/>
            <person name="Santos A.J."/>
        </authorList>
    </citation>
    <scope>NUCLEOTIDE SEQUENCE</scope>
    <source>
        <tissue evidence="2">Shoot tissue taken approximately 20 cm above the soil surface</tissue>
    </source>
</reference>